<sequence>MTYLISEGIGAVTPNLQPSGESTAVVARLKIRVLSREEQMIVAKLIHITTPIFFVLKCITG</sequence>
<dbReference type="EMBL" id="EAAA01000147">
    <property type="status" value="NOT_ANNOTATED_CDS"/>
    <property type="molecule type" value="Genomic_DNA"/>
</dbReference>
<organism evidence="1 2">
    <name type="scientific">Ciona intestinalis</name>
    <name type="common">Transparent sea squirt</name>
    <name type="synonym">Ascidia intestinalis</name>
    <dbReference type="NCBI Taxonomy" id="7719"/>
    <lineage>
        <taxon>Eukaryota</taxon>
        <taxon>Metazoa</taxon>
        <taxon>Chordata</taxon>
        <taxon>Tunicata</taxon>
        <taxon>Ascidiacea</taxon>
        <taxon>Phlebobranchia</taxon>
        <taxon>Cionidae</taxon>
        <taxon>Ciona</taxon>
    </lineage>
</organism>
<accession>H2XYS5</accession>
<evidence type="ECO:0000313" key="1">
    <source>
        <dbReference type="Ensembl" id="ENSCINP00000034809.1"/>
    </source>
</evidence>
<proteinExistence type="predicted"/>
<dbReference type="AlphaFoldDB" id="H2XYS5"/>
<evidence type="ECO:0000313" key="2">
    <source>
        <dbReference type="Proteomes" id="UP000008144"/>
    </source>
</evidence>
<reference evidence="2" key="1">
    <citation type="journal article" date="2002" name="Science">
        <title>The draft genome of Ciona intestinalis: insights into chordate and vertebrate origins.</title>
        <authorList>
            <person name="Dehal P."/>
            <person name="Satou Y."/>
            <person name="Campbell R.K."/>
            <person name="Chapman J."/>
            <person name="Degnan B."/>
            <person name="De Tomaso A."/>
            <person name="Davidson B."/>
            <person name="Di Gregorio A."/>
            <person name="Gelpke M."/>
            <person name="Goodstein D.M."/>
            <person name="Harafuji N."/>
            <person name="Hastings K.E."/>
            <person name="Ho I."/>
            <person name="Hotta K."/>
            <person name="Huang W."/>
            <person name="Kawashima T."/>
            <person name="Lemaire P."/>
            <person name="Martinez D."/>
            <person name="Meinertzhagen I.A."/>
            <person name="Necula S."/>
            <person name="Nonaka M."/>
            <person name="Putnam N."/>
            <person name="Rash S."/>
            <person name="Saiga H."/>
            <person name="Satake M."/>
            <person name="Terry A."/>
            <person name="Yamada L."/>
            <person name="Wang H.G."/>
            <person name="Awazu S."/>
            <person name="Azumi K."/>
            <person name="Boore J."/>
            <person name="Branno M."/>
            <person name="Chin-Bow S."/>
            <person name="DeSantis R."/>
            <person name="Doyle S."/>
            <person name="Francino P."/>
            <person name="Keys D.N."/>
            <person name="Haga S."/>
            <person name="Hayashi H."/>
            <person name="Hino K."/>
            <person name="Imai K.S."/>
            <person name="Inaba K."/>
            <person name="Kano S."/>
            <person name="Kobayashi K."/>
            <person name="Kobayashi M."/>
            <person name="Lee B.I."/>
            <person name="Makabe K.W."/>
            <person name="Manohar C."/>
            <person name="Matassi G."/>
            <person name="Medina M."/>
            <person name="Mochizuki Y."/>
            <person name="Mount S."/>
            <person name="Morishita T."/>
            <person name="Miura S."/>
            <person name="Nakayama A."/>
            <person name="Nishizaka S."/>
            <person name="Nomoto H."/>
            <person name="Ohta F."/>
            <person name="Oishi K."/>
            <person name="Rigoutsos I."/>
            <person name="Sano M."/>
            <person name="Sasaki A."/>
            <person name="Sasakura Y."/>
            <person name="Shoguchi E."/>
            <person name="Shin-i T."/>
            <person name="Spagnuolo A."/>
            <person name="Stainier D."/>
            <person name="Suzuki M.M."/>
            <person name="Tassy O."/>
            <person name="Takatori N."/>
            <person name="Tokuoka M."/>
            <person name="Yagi K."/>
            <person name="Yoshizaki F."/>
            <person name="Wada S."/>
            <person name="Zhang C."/>
            <person name="Hyatt P.D."/>
            <person name="Larimer F."/>
            <person name="Detter C."/>
            <person name="Doggett N."/>
            <person name="Glavina T."/>
            <person name="Hawkins T."/>
            <person name="Richardson P."/>
            <person name="Lucas S."/>
            <person name="Kohara Y."/>
            <person name="Levine M."/>
            <person name="Satoh N."/>
            <person name="Rokhsar D.S."/>
        </authorList>
    </citation>
    <scope>NUCLEOTIDE SEQUENCE [LARGE SCALE GENOMIC DNA]</scope>
</reference>
<dbReference type="InParanoid" id="H2XYS5"/>
<protein>
    <submittedName>
        <fullName evidence="1">Uncharacterized protein</fullName>
    </submittedName>
</protein>
<name>H2XYS5_CIOIN</name>
<reference evidence="1" key="3">
    <citation type="submission" date="2025-08" db="UniProtKB">
        <authorList>
            <consortium name="Ensembl"/>
        </authorList>
    </citation>
    <scope>IDENTIFICATION</scope>
</reference>
<dbReference type="Proteomes" id="UP000008144">
    <property type="component" value="Chromosome 1"/>
</dbReference>
<dbReference type="Ensembl" id="ENSCINT00000032008.1">
    <property type="protein sequence ID" value="ENSCINP00000034809.1"/>
    <property type="gene ID" value="ENSCING00000021908.1"/>
</dbReference>
<dbReference type="HOGENOM" id="CLU_2921893_0_0_1"/>
<reference evidence="1" key="2">
    <citation type="journal article" date="2008" name="Genome Biol.">
        <title>Improved genome assembly and evidence-based global gene model set for the chordate Ciona intestinalis: new insight into intron and operon populations.</title>
        <authorList>
            <person name="Satou Y."/>
            <person name="Mineta K."/>
            <person name="Ogasawara M."/>
            <person name="Sasakura Y."/>
            <person name="Shoguchi E."/>
            <person name="Ueno K."/>
            <person name="Yamada L."/>
            <person name="Matsumoto J."/>
            <person name="Wasserscheid J."/>
            <person name="Dewar K."/>
            <person name="Wiley G.B."/>
            <person name="Macmil S.L."/>
            <person name="Roe B.A."/>
            <person name="Zeller R.W."/>
            <person name="Hastings K.E."/>
            <person name="Lemaire P."/>
            <person name="Lindquist E."/>
            <person name="Endo T."/>
            <person name="Hotta K."/>
            <person name="Inaba K."/>
        </authorList>
    </citation>
    <scope>NUCLEOTIDE SEQUENCE [LARGE SCALE GENOMIC DNA]</scope>
    <source>
        <strain evidence="1">wild type</strain>
    </source>
</reference>
<reference evidence="1" key="4">
    <citation type="submission" date="2025-09" db="UniProtKB">
        <authorList>
            <consortium name="Ensembl"/>
        </authorList>
    </citation>
    <scope>IDENTIFICATION</scope>
</reference>
<keyword evidence="2" id="KW-1185">Reference proteome</keyword>